<feature type="transmembrane region" description="Helical" evidence="1">
    <location>
        <begin position="56"/>
        <end position="73"/>
    </location>
</feature>
<feature type="transmembrane region" description="Helical" evidence="1">
    <location>
        <begin position="12"/>
        <end position="36"/>
    </location>
</feature>
<organism evidence="3">
    <name type="scientific">Caldiarchaeum subterraneum</name>
    <dbReference type="NCBI Taxonomy" id="311458"/>
    <lineage>
        <taxon>Archaea</taxon>
        <taxon>Nitrososphaerota</taxon>
        <taxon>Candidatus Caldarchaeales</taxon>
        <taxon>Candidatus Caldarchaeaceae</taxon>
        <taxon>Candidatus Caldarchaeum</taxon>
    </lineage>
</organism>
<proteinExistence type="predicted"/>
<gene>
    <name evidence="3" type="ORF">ENM11_03085</name>
</gene>
<comment type="caution">
    <text evidence="3">The sequence shown here is derived from an EMBL/GenBank/DDBJ whole genome shotgun (WGS) entry which is preliminary data.</text>
</comment>
<name>A0A7C5LA92_CALS0</name>
<dbReference type="PROSITE" id="PS50089">
    <property type="entry name" value="ZF_RING_2"/>
    <property type="match status" value="1"/>
</dbReference>
<keyword evidence="1" id="KW-0812">Transmembrane</keyword>
<reference evidence="3" key="1">
    <citation type="journal article" date="2020" name="mSystems">
        <title>Genome- and Community-Level Interaction Insights into Carbon Utilization and Element Cycling Functions of Hydrothermarchaeota in Hydrothermal Sediment.</title>
        <authorList>
            <person name="Zhou Z."/>
            <person name="Liu Y."/>
            <person name="Xu W."/>
            <person name="Pan J."/>
            <person name="Luo Z.H."/>
            <person name="Li M."/>
        </authorList>
    </citation>
    <scope>NUCLEOTIDE SEQUENCE [LARGE SCALE GENOMIC DNA]</scope>
    <source>
        <strain evidence="3">SpSt-1056</strain>
    </source>
</reference>
<evidence type="ECO:0000256" key="1">
    <source>
        <dbReference type="SAM" id="Phobius"/>
    </source>
</evidence>
<dbReference type="AlphaFoldDB" id="A0A7C5LA92"/>
<dbReference type="EMBL" id="DRWN01000025">
    <property type="protein sequence ID" value="HHK68124.1"/>
    <property type="molecule type" value="Genomic_DNA"/>
</dbReference>
<dbReference type="InterPro" id="IPR001841">
    <property type="entry name" value="Znf_RING"/>
</dbReference>
<dbReference type="SUPFAM" id="SSF57850">
    <property type="entry name" value="RING/U-box"/>
    <property type="match status" value="1"/>
</dbReference>
<dbReference type="InterPro" id="IPR013083">
    <property type="entry name" value="Znf_RING/FYVE/PHD"/>
</dbReference>
<keyword evidence="1" id="KW-1133">Transmembrane helix</keyword>
<protein>
    <recommendedName>
        <fullName evidence="2">RING-type domain-containing protein</fullName>
    </recommendedName>
</protein>
<dbReference type="CDD" id="cd16448">
    <property type="entry name" value="RING-H2"/>
    <property type="match status" value="1"/>
</dbReference>
<sequence length="229" mass="24106">MAESEQHLLVRFFKLGSLLSLVGSIHILTLLLPWYVVKADTVSRTVVSGYLLRETLILSAVGGVLAGVSLIATSFSSRAGMVRAVLSALAILGGLVALSSPMYLNFVIIPRLSVAGEPDLGFFASILSAIALIALGLVVVLTRPRRAVMPYPGYFGMGEAAEPAAPAEQTTMEPVESVDEGVICPICYTSVTTENAVRCSSCGIVFHQGCAEAYININGTCPNCNRAVV</sequence>
<accession>A0A7C5LA92</accession>
<evidence type="ECO:0000313" key="3">
    <source>
        <dbReference type="EMBL" id="HHK68124.1"/>
    </source>
</evidence>
<feature type="domain" description="RING-type" evidence="2">
    <location>
        <begin position="184"/>
        <end position="225"/>
    </location>
</feature>
<keyword evidence="1" id="KW-0472">Membrane</keyword>
<dbReference type="Gene3D" id="3.30.40.10">
    <property type="entry name" value="Zinc/RING finger domain, C3HC4 (zinc finger)"/>
    <property type="match status" value="1"/>
</dbReference>
<evidence type="ECO:0000259" key="2">
    <source>
        <dbReference type="PROSITE" id="PS50089"/>
    </source>
</evidence>
<feature type="transmembrane region" description="Helical" evidence="1">
    <location>
        <begin position="120"/>
        <end position="141"/>
    </location>
</feature>
<feature type="transmembrane region" description="Helical" evidence="1">
    <location>
        <begin position="85"/>
        <end position="108"/>
    </location>
</feature>
<dbReference type="Pfam" id="PF13639">
    <property type="entry name" value="zf-RING_2"/>
    <property type="match status" value="1"/>
</dbReference>